<dbReference type="Proteomes" id="UP000077115">
    <property type="component" value="Unassembled WGS sequence"/>
</dbReference>
<dbReference type="PRINTS" id="PR00616">
    <property type="entry name" value="CCAATSUBUNTB"/>
</dbReference>
<dbReference type="GO" id="GO:0003700">
    <property type="term" value="F:DNA-binding transcription factor activity"/>
    <property type="evidence" value="ECO:0007669"/>
    <property type="project" value="UniProtKB-UniRule"/>
</dbReference>
<feature type="region of interest" description="Disordered" evidence="7">
    <location>
        <begin position="132"/>
        <end position="155"/>
    </location>
</feature>
<reference evidence="8 9" key="2">
    <citation type="submission" date="2016-05" db="EMBL/GenBank/DDBJ databases">
        <title>Lineage-specific infection strategies underlie the spectrum of fungal disease in amphibians.</title>
        <authorList>
            <person name="Cuomo C.A."/>
            <person name="Farrer R.A."/>
            <person name="James T."/>
            <person name="Longcore J."/>
            <person name="Birren B."/>
        </authorList>
    </citation>
    <scope>NUCLEOTIDE SEQUENCE [LARGE SCALE GENOMIC DNA]</scope>
    <source>
        <strain evidence="8 9">JEL423</strain>
    </source>
</reference>
<evidence type="ECO:0000256" key="3">
    <source>
        <dbReference type="ARBA" id="ARBA00023125"/>
    </source>
</evidence>
<keyword evidence="5 6" id="KW-0539">Nucleus</keyword>
<keyword evidence="3 6" id="KW-0238">DNA-binding</keyword>
<keyword evidence="4 6" id="KW-0804">Transcription</keyword>
<dbReference type="Gene3D" id="6.10.250.2430">
    <property type="match status" value="1"/>
</dbReference>
<evidence type="ECO:0000256" key="5">
    <source>
        <dbReference type="ARBA" id="ARBA00023242"/>
    </source>
</evidence>
<evidence type="ECO:0000256" key="1">
    <source>
        <dbReference type="ARBA" id="ARBA00004123"/>
    </source>
</evidence>
<name>A0A177WQZ9_BATDL</name>
<proteinExistence type="inferred from homology"/>
<comment type="similarity">
    <text evidence="6">Belongs to the NFYA/HAP2 subunit family.</text>
</comment>
<dbReference type="SMART" id="SM00521">
    <property type="entry name" value="CBF"/>
    <property type="match status" value="1"/>
</dbReference>
<evidence type="ECO:0000256" key="2">
    <source>
        <dbReference type="ARBA" id="ARBA00023015"/>
    </source>
</evidence>
<evidence type="ECO:0000256" key="4">
    <source>
        <dbReference type="ARBA" id="ARBA00023163"/>
    </source>
</evidence>
<protein>
    <recommendedName>
        <fullName evidence="6">Transcriptional activator HAP2</fullName>
    </recommendedName>
</protein>
<feature type="region of interest" description="Disordered" evidence="7">
    <location>
        <begin position="1"/>
        <end position="25"/>
    </location>
</feature>
<dbReference type="VEuPathDB" id="FungiDB:BDEG_25997"/>
<dbReference type="EMBL" id="DS022308">
    <property type="protein sequence ID" value="OAJ42548.1"/>
    <property type="molecule type" value="Genomic_DNA"/>
</dbReference>
<feature type="compositionally biased region" description="Basic residues" evidence="7">
    <location>
        <begin position="142"/>
        <end position="152"/>
    </location>
</feature>
<feature type="compositionally biased region" description="Low complexity" evidence="7">
    <location>
        <begin position="1"/>
        <end position="13"/>
    </location>
</feature>
<dbReference type="Pfam" id="PF02045">
    <property type="entry name" value="CBFB_NFYA"/>
    <property type="match status" value="1"/>
</dbReference>
<comment type="function">
    <text evidence="6">Component of the sequence-specific heterotrimeric transcription factor (NF-Y) which specifically recognizes a 5'-CCAAT-3' box motif found in the promoters of its target genes.</text>
</comment>
<comment type="subcellular location">
    <subcellularLocation>
        <location evidence="1 6">Nucleus</location>
    </subcellularLocation>
</comment>
<evidence type="ECO:0000313" key="9">
    <source>
        <dbReference type="Proteomes" id="UP000077115"/>
    </source>
</evidence>
<reference evidence="8 9" key="1">
    <citation type="submission" date="2006-10" db="EMBL/GenBank/DDBJ databases">
        <title>The Genome Sequence of Batrachochytrium dendrobatidis JEL423.</title>
        <authorList>
            <consortium name="The Broad Institute Genome Sequencing Platform"/>
            <person name="Birren B."/>
            <person name="Lander E."/>
            <person name="Galagan J."/>
            <person name="Cuomo C."/>
            <person name="Devon K."/>
            <person name="Jaffe D."/>
            <person name="Butler J."/>
            <person name="Alvarez P."/>
            <person name="Gnerre S."/>
            <person name="Grabherr M."/>
            <person name="Kleber M."/>
            <person name="Mauceli E."/>
            <person name="Brockman W."/>
            <person name="Young S."/>
            <person name="LaButti K."/>
            <person name="Sykes S."/>
            <person name="DeCaprio D."/>
            <person name="Crawford M."/>
            <person name="Koehrsen M."/>
            <person name="Engels R."/>
            <person name="Montgomery P."/>
            <person name="Pearson M."/>
            <person name="Howarth C."/>
            <person name="Larson L."/>
            <person name="White J."/>
            <person name="O'Leary S."/>
            <person name="Kodira C."/>
            <person name="Zeng Q."/>
            <person name="Yandava C."/>
            <person name="Alvarado L."/>
            <person name="Longcore J."/>
            <person name="James T."/>
        </authorList>
    </citation>
    <scope>NUCLEOTIDE SEQUENCE [LARGE SCALE GENOMIC DNA]</scope>
    <source>
        <strain evidence="8 9">JEL423</strain>
    </source>
</reference>
<dbReference type="GO" id="GO:0005634">
    <property type="term" value="C:nucleus"/>
    <property type="evidence" value="ECO:0007669"/>
    <property type="project" value="UniProtKB-SubCell"/>
</dbReference>
<dbReference type="PANTHER" id="PTHR12632">
    <property type="entry name" value="TRANSCRIPTION FACTOR NF-Y ALPHA-RELATED"/>
    <property type="match status" value="1"/>
</dbReference>
<dbReference type="eggNOG" id="KOG1561">
    <property type="taxonomic scope" value="Eukaryota"/>
</dbReference>
<evidence type="ECO:0000313" key="8">
    <source>
        <dbReference type="EMBL" id="OAJ42548.1"/>
    </source>
</evidence>
<keyword evidence="2 6" id="KW-0805">Transcription regulation</keyword>
<dbReference type="OrthoDB" id="1097733at2759"/>
<feature type="compositionally biased region" description="Basic and acidic residues" evidence="7">
    <location>
        <begin position="132"/>
        <end position="141"/>
    </location>
</feature>
<accession>A0A177WQZ9</accession>
<comment type="subunit">
    <text evidence="6">Heterotrimer.</text>
</comment>
<dbReference type="AlphaFoldDB" id="A0A177WQZ9"/>
<evidence type="ECO:0000256" key="7">
    <source>
        <dbReference type="SAM" id="MobiDB-lite"/>
    </source>
</evidence>
<dbReference type="STRING" id="403673.A0A177WQZ9"/>
<organism evidence="8 9">
    <name type="scientific">Batrachochytrium dendrobatidis (strain JEL423)</name>
    <dbReference type="NCBI Taxonomy" id="403673"/>
    <lineage>
        <taxon>Eukaryota</taxon>
        <taxon>Fungi</taxon>
        <taxon>Fungi incertae sedis</taxon>
        <taxon>Chytridiomycota</taxon>
        <taxon>Chytridiomycota incertae sedis</taxon>
        <taxon>Chytridiomycetes</taxon>
        <taxon>Rhizophydiales</taxon>
        <taxon>Rhizophydiales incertae sedis</taxon>
        <taxon>Batrachochytrium</taxon>
    </lineage>
</organism>
<evidence type="ECO:0000256" key="6">
    <source>
        <dbReference type="RuleBase" id="RU367155"/>
    </source>
</evidence>
<gene>
    <name evidence="8" type="ORF">BDEG_25997</name>
</gene>
<dbReference type="InterPro" id="IPR001289">
    <property type="entry name" value="NFYA"/>
</dbReference>
<dbReference type="PROSITE" id="PS51152">
    <property type="entry name" value="NFYA_HAP2_2"/>
    <property type="match status" value="1"/>
</dbReference>
<dbReference type="GO" id="GO:0003677">
    <property type="term" value="F:DNA binding"/>
    <property type="evidence" value="ECO:0007669"/>
    <property type="project" value="UniProtKB-KW"/>
</dbReference>
<sequence length="219" mass="23728">MSSSHGQHSSNGQRVPHKQQPHYQQDPLQGYSISQSQLPYNYTQMVQGLNVNPQIIEHLAGLGSQPILGIQGMSAPASLVNSVSAAPATVSTPVVDTPSAPEEPLYVNAKQYHRILKRRDARSKWEMAHAAKQKEKGYIHESRHKHAMRRPRGPGGRFLSAQELAALEAVQGGVMGNPSTEAINAAVAAVAAATAAAKLRHSVEYPSHPNYQDNSNLHK</sequence>